<evidence type="ECO:0000313" key="3">
    <source>
        <dbReference type="Proteomes" id="UP000815677"/>
    </source>
</evidence>
<evidence type="ECO:0000256" key="1">
    <source>
        <dbReference type="SAM" id="MobiDB-lite"/>
    </source>
</evidence>
<dbReference type="Proteomes" id="UP000815677">
    <property type="component" value="Unassembled WGS sequence"/>
</dbReference>
<accession>A0ABQ0KYN8</accession>
<evidence type="ECO:0000313" key="2">
    <source>
        <dbReference type="EMBL" id="GAT42626.1"/>
    </source>
</evidence>
<sequence>MSQPQTAQPFAARLRIAWREYQQAVANWNAASVALDAAKATLQDLRREHQERLRAAGPRTPSSSPPSYDPSSDDSEINEWSDVAERGTGSVGRWEGDSETDRFFFYIDAIVADVEEDTEDGDGKE</sequence>
<keyword evidence="3" id="KW-1185">Reference proteome</keyword>
<name>A0ABQ0KYN8_MYCCL</name>
<organism evidence="2 3">
    <name type="scientific">Mycena chlorophos</name>
    <name type="common">Agaric fungus</name>
    <name type="synonym">Agaricus chlorophos</name>
    <dbReference type="NCBI Taxonomy" id="658473"/>
    <lineage>
        <taxon>Eukaryota</taxon>
        <taxon>Fungi</taxon>
        <taxon>Dikarya</taxon>
        <taxon>Basidiomycota</taxon>
        <taxon>Agaricomycotina</taxon>
        <taxon>Agaricomycetes</taxon>
        <taxon>Agaricomycetidae</taxon>
        <taxon>Agaricales</taxon>
        <taxon>Marasmiineae</taxon>
        <taxon>Mycenaceae</taxon>
        <taxon>Mycena</taxon>
    </lineage>
</organism>
<gene>
    <name evidence="2" type="ORF">MCHLO_00336</name>
</gene>
<feature type="region of interest" description="Disordered" evidence="1">
    <location>
        <begin position="48"/>
        <end position="96"/>
    </location>
</feature>
<protein>
    <submittedName>
        <fullName evidence="2">Uncharacterized protein</fullName>
    </submittedName>
</protein>
<reference evidence="2" key="1">
    <citation type="submission" date="2014-09" db="EMBL/GenBank/DDBJ databases">
        <title>Genome sequence of the luminous mushroom Mycena chlorophos for searching fungal bioluminescence genes.</title>
        <authorList>
            <person name="Tanaka Y."/>
            <person name="Kasuga D."/>
            <person name="Oba Y."/>
            <person name="Hase S."/>
            <person name="Sato K."/>
            <person name="Oba Y."/>
            <person name="Sakakibara Y."/>
        </authorList>
    </citation>
    <scope>NUCLEOTIDE SEQUENCE</scope>
</reference>
<proteinExistence type="predicted"/>
<dbReference type="EMBL" id="DF838133">
    <property type="protein sequence ID" value="GAT42626.1"/>
    <property type="molecule type" value="Genomic_DNA"/>
</dbReference>